<evidence type="ECO:0000256" key="11">
    <source>
        <dbReference type="ARBA" id="ARBA00049399"/>
    </source>
</evidence>
<comment type="cofactor">
    <cofactor evidence="1">
        <name>Mg(2+)</name>
        <dbReference type="ChEBI" id="CHEBI:18420"/>
    </cofactor>
</comment>
<dbReference type="SFLD" id="SFLDG01017">
    <property type="entry name" value="Polyprenyl_Transferase_Like"/>
    <property type="match status" value="1"/>
</dbReference>
<dbReference type="InterPro" id="IPR000092">
    <property type="entry name" value="Polyprenyl_synt"/>
</dbReference>
<dbReference type="Gene3D" id="1.10.600.10">
    <property type="entry name" value="Farnesyl Diphosphate Synthase"/>
    <property type="match status" value="1"/>
</dbReference>
<evidence type="ECO:0000256" key="10">
    <source>
        <dbReference type="ARBA" id="ARBA00032873"/>
    </source>
</evidence>
<evidence type="ECO:0000256" key="7">
    <source>
        <dbReference type="ARBA" id="ARBA00022842"/>
    </source>
</evidence>
<dbReference type="GO" id="GO:0005737">
    <property type="term" value="C:cytoplasm"/>
    <property type="evidence" value="ECO:0007669"/>
    <property type="project" value="UniProtKB-ARBA"/>
</dbReference>
<dbReference type="AlphaFoldDB" id="A0A329MG83"/>
<evidence type="ECO:0000256" key="8">
    <source>
        <dbReference type="ARBA" id="ARBA00023229"/>
    </source>
</evidence>
<comment type="caution">
    <text evidence="13">The sequence shown here is derived from an EMBL/GenBank/DDBJ whole genome shotgun (WGS) entry which is preliminary data.</text>
</comment>
<keyword evidence="14" id="KW-1185">Reference proteome</keyword>
<keyword evidence="6" id="KW-0479">Metal-binding</keyword>
<dbReference type="PANTHER" id="PTHR43281">
    <property type="entry name" value="FARNESYL DIPHOSPHATE SYNTHASE"/>
    <property type="match status" value="1"/>
</dbReference>
<evidence type="ECO:0000256" key="6">
    <source>
        <dbReference type="ARBA" id="ARBA00022723"/>
    </source>
</evidence>
<dbReference type="SFLD" id="SFLDS00005">
    <property type="entry name" value="Isoprenoid_Synthase_Type_I"/>
    <property type="match status" value="1"/>
</dbReference>
<dbReference type="GO" id="GO:0004337">
    <property type="term" value="F:(2E,6E)-farnesyl diphosphate synthase activity"/>
    <property type="evidence" value="ECO:0007669"/>
    <property type="project" value="UniProtKB-EC"/>
</dbReference>
<evidence type="ECO:0000256" key="5">
    <source>
        <dbReference type="ARBA" id="ARBA00022679"/>
    </source>
</evidence>
<evidence type="ECO:0000256" key="1">
    <source>
        <dbReference type="ARBA" id="ARBA00001946"/>
    </source>
</evidence>
<dbReference type="InterPro" id="IPR008949">
    <property type="entry name" value="Isoprenoid_synthase_dom_sf"/>
</dbReference>
<dbReference type="OrthoDB" id="9805316at2"/>
<keyword evidence="7" id="KW-0460">Magnesium</keyword>
<name>A0A329MG83_9BACL</name>
<gene>
    <name evidence="13" type="ORF">DQG23_25455</name>
</gene>
<dbReference type="GO" id="GO:0046872">
    <property type="term" value="F:metal ion binding"/>
    <property type="evidence" value="ECO:0007669"/>
    <property type="project" value="UniProtKB-KW"/>
</dbReference>
<dbReference type="InterPro" id="IPR053378">
    <property type="entry name" value="Prenyl_diphosphate_synthase"/>
</dbReference>
<proteinExistence type="inferred from homology"/>
<dbReference type="PANTHER" id="PTHR43281:SF1">
    <property type="entry name" value="FARNESYL DIPHOSPHATE SYNTHASE"/>
    <property type="match status" value="1"/>
</dbReference>
<protein>
    <recommendedName>
        <fullName evidence="4">Farnesyl diphosphate synthase</fullName>
        <ecNumber evidence="3">2.5.1.10</ecNumber>
    </recommendedName>
    <alternativeName>
        <fullName evidence="10">(2E,6E)-farnesyl diphosphate synthase</fullName>
    </alternativeName>
    <alternativeName>
        <fullName evidence="9">Geranyltranstransferase</fullName>
    </alternativeName>
</protein>
<keyword evidence="8" id="KW-0414">Isoprene biosynthesis</keyword>
<reference evidence="13 14" key="1">
    <citation type="journal article" date="2009" name="Int. J. Syst. Evol. Microbiol.">
        <title>Paenibacillus contaminans sp. nov., isolated from a contaminated laboratory plate.</title>
        <authorList>
            <person name="Chou J.H."/>
            <person name="Lee J.H."/>
            <person name="Lin M.C."/>
            <person name="Chang P.S."/>
            <person name="Arun A.B."/>
            <person name="Young C.C."/>
            <person name="Chen W.M."/>
        </authorList>
    </citation>
    <scope>NUCLEOTIDE SEQUENCE [LARGE SCALE GENOMIC DNA]</scope>
    <source>
        <strain evidence="13 14">CKOBP-6</strain>
    </source>
</reference>
<evidence type="ECO:0000256" key="4">
    <source>
        <dbReference type="ARBA" id="ARBA00015100"/>
    </source>
</evidence>
<dbReference type="InterPro" id="IPR033749">
    <property type="entry name" value="Polyprenyl_synt_CS"/>
</dbReference>
<evidence type="ECO:0000256" key="2">
    <source>
        <dbReference type="ARBA" id="ARBA00006706"/>
    </source>
</evidence>
<dbReference type="PROSITE" id="PS00723">
    <property type="entry name" value="POLYPRENYL_SYNTHASE_1"/>
    <property type="match status" value="1"/>
</dbReference>
<evidence type="ECO:0000256" key="9">
    <source>
        <dbReference type="ARBA" id="ARBA00032380"/>
    </source>
</evidence>
<dbReference type="GO" id="GO:0016114">
    <property type="term" value="P:terpenoid biosynthetic process"/>
    <property type="evidence" value="ECO:0007669"/>
    <property type="project" value="UniProtKB-ARBA"/>
</dbReference>
<organism evidence="13 14">
    <name type="scientific">Paenibacillus contaminans</name>
    <dbReference type="NCBI Taxonomy" id="450362"/>
    <lineage>
        <taxon>Bacteria</taxon>
        <taxon>Bacillati</taxon>
        <taxon>Bacillota</taxon>
        <taxon>Bacilli</taxon>
        <taxon>Bacillales</taxon>
        <taxon>Paenibacillaceae</taxon>
        <taxon>Paenibacillus</taxon>
    </lineage>
</organism>
<evidence type="ECO:0000256" key="12">
    <source>
        <dbReference type="RuleBase" id="RU004466"/>
    </source>
</evidence>
<keyword evidence="5 12" id="KW-0808">Transferase</keyword>
<evidence type="ECO:0000313" key="14">
    <source>
        <dbReference type="Proteomes" id="UP000250369"/>
    </source>
</evidence>
<evidence type="ECO:0000313" key="13">
    <source>
        <dbReference type="EMBL" id="RAV18682.1"/>
    </source>
</evidence>
<comment type="catalytic activity">
    <reaction evidence="11">
        <text>isopentenyl diphosphate + (2E)-geranyl diphosphate = (2E,6E)-farnesyl diphosphate + diphosphate</text>
        <dbReference type="Rhea" id="RHEA:19361"/>
        <dbReference type="ChEBI" id="CHEBI:33019"/>
        <dbReference type="ChEBI" id="CHEBI:58057"/>
        <dbReference type="ChEBI" id="CHEBI:128769"/>
        <dbReference type="ChEBI" id="CHEBI:175763"/>
        <dbReference type="EC" id="2.5.1.10"/>
    </reaction>
</comment>
<accession>A0A329MG83</accession>
<dbReference type="EMBL" id="QMFB01000016">
    <property type="protein sequence ID" value="RAV18682.1"/>
    <property type="molecule type" value="Genomic_DNA"/>
</dbReference>
<comment type="similarity">
    <text evidence="2 12">Belongs to the FPP/GGPP synthase family.</text>
</comment>
<dbReference type="NCBIfam" id="NF045485">
    <property type="entry name" value="FPPsyn"/>
    <property type="match status" value="1"/>
</dbReference>
<sequence length="274" mass="29405">MHWDVPAKLRESMQYSLMAGGKRLRPVFVLLAAEALGGTERAAMPAACAIEMIHTYSLVHDDLPAMDNDDYRRGKPTNHKIYGEAMAILAGDGLLTHAFHVVSDAGRQGLLSPESAIAIVAELSQLAGASGMVGGQAADVLGEQGITSREELDYIHRHKTGDLIVFSLRAGGWAAGATEAQLEALTRFGYAIGLAFQIQDDILDVEGDEQKLGKAVNSDEKQQKVTYPFLIGMAASKQKVRDLTEDAKAAIAGGVIPHPESLMALADYLVKRDH</sequence>
<dbReference type="CDD" id="cd00685">
    <property type="entry name" value="Trans_IPPS_HT"/>
    <property type="match status" value="1"/>
</dbReference>
<evidence type="ECO:0000256" key="3">
    <source>
        <dbReference type="ARBA" id="ARBA00012439"/>
    </source>
</evidence>
<dbReference type="Pfam" id="PF00348">
    <property type="entry name" value="polyprenyl_synt"/>
    <property type="match status" value="1"/>
</dbReference>
<dbReference type="Proteomes" id="UP000250369">
    <property type="component" value="Unassembled WGS sequence"/>
</dbReference>
<dbReference type="SUPFAM" id="SSF48576">
    <property type="entry name" value="Terpenoid synthases"/>
    <property type="match status" value="1"/>
</dbReference>
<dbReference type="EC" id="2.5.1.10" evidence="3"/>
<dbReference type="FunFam" id="1.10.600.10:FF:000001">
    <property type="entry name" value="Geranylgeranyl diphosphate synthase"/>
    <property type="match status" value="1"/>
</dbReference>
<dbReference type="PROSITE" id="PS00444">
    <property type="entry name" value="POLYPRENYL_SYNTHASE_2"/>
    <property type="match status" value="1"/>
</dbReference>